<dbReference type="PROSITE" id="PS50263">
    <property type="entry name" value="CN_HYDROLASE"/>
    <property type="match status" value="1"/>
</dbReference>
<dbReference type="AlphaFoldDB" id="A0AAN6XX49"/>
<reference evidence="3" key="1">
    <citation type="journal article" date="2023" name="Mol. Phylogenet. Evol.">
        <title>Genome-scale phylogeny and comparative genomics of the fungal order Sordariales.</title>
        <authorList>
            <person name="Hensen N."/>
            <person name="Bonometti L."/>
            <person name="Westerberg I."/>
            <person name="Brannstrom I.O."/>
            <person name="Guillou S."/>
            <person name="Cros-Aarteil S."/>
            <person name="Calhoun S."/>
            <person name="Haridas S."/>
            <person name="Kuo A."/>
            <person name="Mondo S."/>
            <person name="Pangilinan J."/>
            <person name="Riley R."/>
            <person name="LaButti K."/>
            <person name="Andreopoulos B."/>
            <person name="Lipzen A."/>
            <person name="Chen C."/>
            <person name="Yan M."/>
            <person name="Daum C."/>
            <person name="Ng V."/>
            <person name="Clum A."/>
            <person name="Steindorff A."/>
            <person name="Ohm R.A."/>
            <person name="Martin F."/>
            <person name="Silar P."/>
            <person name="Natvig D.O."/>
            <person name="Lalanne C."/>
            <person name="Gautier V."/>
            <person name="Ament-Velasquez S.L."/>
            <person name="Kruys A."/>
            <person name="Hutchinson M.I."/>
            <person name="Powell A.J."/>
            <person name="Barry K."/>
            <person name="Miller A.N."/>
            <person name="Grigoriev I.V."/>
            <person name="Debuchy R."/>
            <person name="Gladieux P."/>
            <person name="Hiltunen Thoren M."/>
            <person name="Johannesson H."/>
        </authorList>
    </citation>
    <scope>NUCLEOTIDE SEQUENCE</scope>
    <source>
        <strain evidence="3">PSN293</strain>
    </source>
</reference>
<accession>A0AAN6XX49</accession>
<sequence length="319" mass="34331">MSPVIKIALIQFQPKALSPEENFQYASAEIRNAASQGAHIAVLPEYHLTGWFPAEPGFIASCTESAAAGYLEKYQDLARDLNIHIVPGTIITPVPISGSSSPVTELHNIAHFIDASTGQIIHSYQKRNLWHPERGILTAATGPSPHTAFDVSVRISSSDGAGPEMIKIRIGMLICWDLAFPLATRSLVSQGAILVIIPSYWHISQAYADLEHPAVQNINPLSEATFLNSVIVARAFENTAAMVLVNAMGESQVALPLLGQLPGSKLGIDEVGTRIVDVDLGVLHVAEECYKLRLDMRNDAGGVEEGQGEGERYGTGFAE</sequence>
<organism evidence="3 4">
    <name type="scientific">Rhypophila decipiens</name>
    <dbReference type="NCBI Taxonomy" id="261697"/>
    <lineage>
        <taxon>Eukaryota</taxon>
        <taxon>Fungi</taxon>
        <taxon>Dikarya</taxon>
        <taxon>Ascomycota</taxon>
        <taxon>Pezizomycotina</taxon>
        <taxon>Sordariomycetes</taxon>
        <taxon>Sordariomycetidae</taxon>
        <taxon>Sordariales</taxon>
        <taxon>Naviculisporaceae</taxon>
        <taxon>Rhypophila</taxon>
    </lineage>
</organism>
<keyword evidence="4" id="KW-1185">Reference proteome</keyword>
<gene>
    <name evidence="3" type="ORF">QBC37DRAFT_79978</name>
</gene>
<dbReference type="InterPro" id="IPR036526">
    <property type="entry name" value="C-N_Hydrolase_sf"/>
</dbReference>
<dbReference type="PANTHER" id="PTHR43674">
    <property type="entry name" value="NITRILASE C965.09-RELATED"/>
    <property type="match status" value="1"/>
</dbReference>
<evidence type="ECO:0000313" key="4">
    <source>
        <dbReference type="Proteomes" id="UP001301769"/>
    </source>
</evidence>
<dbReference type="Gene3D" id="3.60.110.10">
    <property type="entry name" value="Carbon-nitrogen hydrolase"/>
    <property type="match status" value="1"/>
</dbReference>
<dbReference type="CDD" id="cd07197">
    <property type="entry name" value="nitrilase"/>
    <property type="match status" value="1"/>
</dbReference>
<comment type="caution">
    <text evidence="3">The sequence shown here is derived from an EMBL/GenBank/DDBJ whole genome shotgun (WGS) entry which is preliminary data.</text>
</comment>
<dbReference type="PANTHER" id="PTHR43674:SF16">
    <property type="entry name" value="CARBON-NITROGEN FAMILY, PUTATIVE (AFU_ORTHOLOGUE AFUA_5G02350)-RELATED"/>
    <property type="match status" value="1"/>
</dbReference>
<reference evidence="3" key="2">
    <citation type="submission" date="2023-05" db="EMBL/GenBank/DDBJ databases">
        <authorList>
            <consortium name="Lawrence Berkeley National Laboratory"/>
            <person name="Steindorff A."/>
            <person name="Hensen N."/>
            <person name="Bonometti L."/>
            <person name="Westerberg I."/>
            <person name="Brannstrom I.O."/>
            <person name="Guillou S."/>
            <person name="Cros-Aarteil S."/>
            <person name="Calhoun S."/>
            <person name="Haridas S."/>
            <person name="Kuo A."/>
            <person name="Mondo S."/>
            <person name="Pangilinan J."/>
            <person name="Riley R."/>
            <person name="Labutti K."/>
            <person name="Andreopoulos B."/>
            <person name="Lipzen A."/>
            <person name="Chen C."/>
            <person name="Yanf M."/>
            <person name="Daum C."/>
            <person name="Ng V."/>
            <person name="Clum A."/>
            <person name="Ohm R."/>
            <person name="Martin F."/>
            <person name="Silar P."/>
            <person name="Natvig D."/>
            <person name="Lalanne C."/>
            <person name="Gautier V."/>
            <person name="Ament-Velasquez S.L."/>
            <person name="Kruys A."/>
            <person name="Hutchinson M.I."/>
            <person name="Powell A.J."/>
            <person name="Barry K."/>
            <person name="Miller A.N."/>
            <person name="Grigoriev I.V."/>
            <person name="Debuchy R."/>
            <person name="Gladieux P."/>
            <person name="Thoren M.H."/>
            <person name="Johannesson H."/>
        </authorList>
    </citation>
    <scope>NUCLEOTIDE SEQUENCE</scope>
    <source>
        <strain evidence="3">PSN293</strain>
    </source>
</reference>
<dbReference type="Proteomes" id="UP001301769">
    <property type="component" value="Unassembled WGS sequence"/>
</dbReference>
<proteinExistence type="predicted"/>
<dbReference type="GO" id="GO:0016811">
    <property type="term" value="F:hydrolase activity, acting on carbon-nitrogen (but not peptide) bonds, in linear amides"/>
    <property type="evidence" value="ECO:0007669"/>
    <property type="project" value="TreeGrafter"/>
</dbReference>
<dbReference type="Pfam" id="PF00795">
    <property type="entry name" value="CN_hydrolase"/>
    <property type="match status" value="1"/>
</dbReference>
<dbReference type="SUPFAM" id="SSF56317">
    <property type="entry name" value="Carbon-nitrogen hydrolase"/>
    <property type="match status" value="1"/>
</dbReference>
<evidence type="ECO:0000256" key="1">
    <source>
        <dbReference type="ARBA" id="ARBA00022801"/>
    </source>
</evidence>
<protein>
    <submittedName>
        <fullName evidence="3">Carbon-nitrogen hydrolase</fullName>
    </submittedName>
</protein>
<dbReference type="InterPro" id="IPR003010">
    <property type="entry name" value="C-N_Hydrolase"/>
</dbReference>
<name>A0AAN6XX49_9PEZI</name>
<dbReference type="InterPro" id="IPR050345">
    <property type="entry name" value="Aliph_Amidase/BUP"/>
</dbReference>
<evidence type="ECO:0000313" key="3">
    <source>
        <dbReference type="EMBL" id="KAK4208288.1"/>
    </source>
</evidence>
<feature type="domain" description="CN hydrolase" evidence="2">
    <location>
        <begin position="5"/>
        <end position="280"/>
    </location>
</feature>
<dbReference type="EMBL" id="MU858250">
    <property type="protein sequence ID" value="KAK4208288.1"/>
    <property type="molecule type" value="Genomic_DNA"/>
</dbReference>
<keyword evidence="1 3" id="KW-0378">Hydrolase</keyword>
<evidence type="ECO:0000259" key="2">
    <source>
        <dbReference type="PROSITE" id="PS50263"/>
    </source>
</evidence>